<feature type="transmembrane region" description="Helical" evidence="1">
    <location>
        <begin position="6"/>
        <end position="24"/>
    </location>
</feature>
<sequence>MDVLSFTWPLTGLFLATGVWFTLACARASGAARVTCGTHSVMSLAMIAMVWGLPLPDWLQVGVFTAITVWFAGLATVPHRSDGLRAVHHAFMGAGMVWMVCAMSVPGGHSVMVVLAAYFLVATIPLFGKTIDAVGHAAMSVGTGLLLLAM</sequence>
<protein>
    <submittedName>
        <fullName evidence="2">Integral membrane protein</fullName>
    </submittedName>
</protein>
<feature type="transmembrane region" description="Helical" evidence="1">
    <location>
        <begin position="31"/>
        <end position="52"/>
    </location>
</feature>
<dbReference type="RefSeq" id="WP_173138587.1">
    <property type="nucleotide sequence ID" value="NZ_CBCSGW010000029.1"/>
</dbReference>
<keyword evidence="1" id="KW-1133">Transmembrane helix</keyword>
<dbReference type="Pfam" id="PF17197">
    <property type="entry name" value="DUF5134"/>
    <property type="match status" value="1"/>
</dbReference>
<accession>A0ABX2FDQ0</accession>
<keyword evidence="1" id="KW-0472">Membrane</keyword>
<gene>
    <name evidence="2" type="ORF">GC106_62090</name>
</gene>
<reference evidence="2 3" key="1">
    <citation type="submission" date="2020-01" db="EMBL/GenBank/DDBJ databases">
        <title>Kibdelosporangium persica a novel Actinomycetes from a hot desert in Iran.</title>
        <authorList>
            <person name="Safaei N."/>
            <person name="Zaburannyi N."/>
            <person name="Mueller R."/>
            <person name="Wink J."/>
        </authorList>
    </citation>
    <scope>NUCLEOTIDE SEQUENCE [LARGE SCALE GENOMIC DNA]</scope>
    <source>
        <strain evidence="2 3">4NS15</strain>
    </source>
</reference>
<feature type="transmembrane region" description="Helical" evidence="1">
    <location>
        <begin position="97"/>
        <end position="121"/>
    </location>
</feature>
<dbReference type="Proteomes" id="UP000763557">
    <property type="component" value="Unassembled WGS sequence"/>
</dbReference>
<keyword evidence="3" id="KW-1185">Reference proteome</keyword>
<dbReference type="EMBL" id="JAAATY010000023">
    <property type="protein sequence ID" value="NRN68953.1"/>
    <property type="molecule type" value="Genomic_DNA"/>
</dbReference>
<evidence type="ECO:0000313" key="2">
    <source>
        <dbReference type="EMBL" id="NRN68953.1"/>
    </source>
</evidence>
<comment type="caution">
    <text evidence="2">The sequence shown here is derived from an EMBL/GenBank/DDBJ whole genome shotgun (WGS) entry which is preliminary data.</text>
</comment>
<feature type="transmembrane region" description="Helical" evidence="1">
    <location>
        <begin position="133"/>
        <end position="149"/>
    </location>
</feature>
<name>A0ABX2FDQ0_9PSEU</name>
<organism evidence="2 3">
    <name type="scientific">Kibdelosporangium persicum</name>
    <dbReference type="NCBI Taxonomy" id="2698649"/>
    <lineage>
        <taxon>Bacteria</taxon>
        <taxon>Bacillati</taxon>
        <taxon>Actinomycetota</taxon>
        <taxon>Actinomycetes</taxon>
        <taxon>Pseudonocardiales</taxon>
        <taxon>Pseudonocardiaceae</taxon>
        <taxon>Kibdelosporangium</taxon>
    </lineage>
</organism>
<dbReference type="InterPro" id="IPR033458">
    <property type="entry name" value="DUF5134"/>
</dbReference>
<proteinExistence type="predicted"/>
<evidence type="ECO:0000313" key="3">
    <source>
        <dbReference type="Proteomes" id="UP000763557"/>
    </source>
</evidence>
<evidence type="ECO:0000256" key="1">
    <source>
        <dbReference type="SAM" id="Phobius"/>
    </source>
</evidence>
<feature type="transmembrane region" description="Helical" evidence="1">
    <location>
        <begin position="58"/>
        <end position="77"/>
    </location>
</feature>
<keyword evidence="1" id="KW-0812">Transmembrane</keyword>